<dbReference type="SMART" id="SM00409">
    <property type="entry name" value="IG"/>
    <property type="match status" value="1"/>
</dbReference>
<evidence type="ECO:0000256" key="3">
    <source>
        <dbReference type="ARBA" id="ARBA00023319"/>
    </source>
</evidence>
<dbReference type="InterPro" id="IPR013098">
    <property type="entry name" value="Ig_I-set"/>
</dbReference>
<protein>
    <submittedName>
        <fullName evidence="7">Ig-like domain-containing protein</fullName>
    </submittedName>
</protein>
<dbReference type="EMBL" id="UZAJ01015376">
    <property type="protein sequence ID" value="VDO73174.1"/>
    <property type="molecule type" value="Genomic_DNA"/>
</dbReference>
<dbReference type="Proteomes" id="UP000267606">
    <property type="component" value="Unassembled WGS sequence"/>
</dbReference>
<dbReference type="InterPro" id="IPR036179">
    <property type="entry name" value="Ig-like_dom_sf"/>
</dbReference>
<keyword evidence="2" id="KW-0963">Cytoplasm</keyword>
<dbReference type="PANTHER" id="PTHR47633">
    <property type="entry name" value="IMMUNOGLOBULIN"/>
    <property type="match status" value="1"/>
</dbReference>
<reference evidence="5 6" key="2">
    <citation type="submission" date="2018-11" db="EMBL/GenBank/DDBJ databases">
        <authorList>
            <consortium name="Pathogen Informatics"/>
        </authorList>
    </citation>
    <scope>NUCLEOTIDE SEQUENCE [LARGE SCALE GENOMIC DNA]</scope>
</reference>
<evidence type="ECO:0000256" key="2">
    <source>
        <dbReference type="ARBA" id="ARBA00022490"/>
    </source>
</evidence>
<evidence type="ECO:0000259" key="4">
    <source>
        <dbReference type="PROSITE" id="PS50835"/>
    </source>
</evidence>
<sequence>MIGISEPFDQPAGPPRFLKCMRDIWASLGDNVEFEVEVSGYPLPELTWYHLDEKVLEKKNVQISYITPTKCQLKITNLSVSHLGTYSVEASNIHGIVRTTASLNVGKKRDEAESSKSLEGFTFDFFFV</sequence>
<dbReference type="WBParaSite" id="OFLC_0001102201-mRNA-1">
    <property type="protein sequence ID" value="OFLC_0001102201-mRNA-1"/>
    <property type="gene ID" value="OFLC_0001102201"/>
</dbReference>
<evidence type="ECO:0000256" key="1">
    <source>
        <dbReference type="ARBA" id="ARBA00004496"/>
    </source>
</evidence>
<name>A0A183HU60_9BILA</name>
<reference evidence="7" key="1">
    <citation type="submission" date="2016-06" db="UniProtKB">
        <authorList>
            <consortium name="WormBaseParasite"/>
        </authorList>
    </citation>
    <scope>IDENTIFICATION</scope>
</reference>
<keyword evidence="6" id="KW-1185">Reference proteome</keyword>
<dbReference type="InterPro" id="IPR013783">
    <property type="entry name" value="Ig-like_fold"/>
</dbReference>
<dbReference type="GO" id="GO:0019899">
    <property type="term" value="F:enzyme binding"/>
    <property type="evidence" value="ECO:0007669"/>
    <property type="project" value="UniProtKB-ARBA"/>
</dbReference>
<evidence type="ECO:0000313" key="6">
    <source>
        <dbReference type="Proteomes" id="UP000267606"/>
    </source>
</evidence>
<dbReference type="InterPro" id="IPR003598">
    <property type="entry name" value="Ig_sub2"/>
</dbReference>
<evidence type="ECO:0000313" key="7">
    <source>
        <dbReference type="WBParaSite" id="OFLC_0001102201-mRNA-1"/>
    </source>
</evidence>
<organism evidence="7">
    <name type="scientific">Onchocerca flexuosa</name>
    <dbReference type="NCBI Taxonomy" id="387005"/>
    <lineage>
        <taxon>Eukaryota</taxon>
        <taxon>Metazoa</taxon>
        <taxon>Ecdysozoa</taxon>
        <taxon>Nematoda</taxon>
        <taxon>Chromadorea</taxon>
        <taxon>Rhabditida</taxon>
        <taxon>Spirurina</taxon>
        <taxon>Spiruromorpha</taxon>
        <taxon>Filarioidea</taxon>
        <taxon>Onchocercidae</taxon>
        <taxon>Onchocerca</taxon>
    </lineage>
</organism>
<keyword evidence="3" id="KW-0393">Immunoglobulin domain</keyword>
<dbReference type="InterPro" id="IPR007110">
    <property type="entry name" value="Ig-like_dom"/>
</dbReference>
<dbReference type="SUPFAM" id="SSF48726">
    <property type="entry name" value="Immunoglobulin"/>
    <property type="match status" value="1"/>
</dbReference>
<accession>A0A183HU60</accession>
<comment type="subcellular location">
    <subcellularLocation>
        <location evidence="1">Cytoplasm</location>
    </subcellularLocation>
</comment>
<evidence type="ECO:0000313" key="5">
    <source>
        <dbReference type="EMBL" id="VDO73174.1"/>
    </source>
</evidence>
<feature type="domain" description="Ig-like" evidence="4">
    <location>
        <begin position="15"/>
        <end position="104"/>
    </location>
</feature>
<gene>
    <name evidence="5" type="ORF">OFLC_LOCUS11022</name>
</gene>
<proteinExistence type="predicted"/>
<dbReference type="GO" id="GO:0031672">
    <property type="term" value="C:A band"/>
    <property type="evidence" value="ECO:0007669"/>
    <property type="project" value="UniProtKB-ARBA"/>
</dbReference>
<dbReference type="FunFam" id="2.60.40.10:FF:000425">
    <property type="entry name" value="Myosin light chain kinase"/>
    <property type="match status" value="1"/>
</dbReference>
<dbReference type="SMART" id="SM00408">
    <property type="entry name" value="IGc2"/>
    <property type="match status" value="1"/>
</dbReference>
<dbReference type="STRING" id="387005.A0A183HU60"/>
<dbReference type="InterPro" id="IPR003599">
    <property type="entry name" value="Ig_sub"/>
</dbReference>
<dbReference type="AlphaFoldDB" id="A0A183HU60"/>
<dbReference type="Pfam" id="PF07679">
    <property type="entry name" value="I-set"/>
    <property type="match status" value="1"/>
</dbReference>
<dbReference type="Gene3D" id="2.60.40.10">
    <property type="entry name" value="Immunoglobulins"/>
    <property type="match status" value="1"/>
</dbReference>
<dbReference type="PROSITE" id="PS50835">
    <property type="entry name" value="IG_LIKE"/>
    <property type="match status" value="1"/>
</dbReference>